<feature type="transmembrane region" description="Helical" evidence="1">
    <location>
        <begin position="148"/>
        <end position="170"/>
    </location>
</feature>
<feature type="transmembrane region" description="Helical" evidence="1">
    <location>
        <begin position="83"/>
        <end position="109"/>
    </location>
</feature>
<evidence type="ECO:0000313" key="3">
    <source>
        <dbReference type="WBParaSite" id="Pan_g2926.t1"/>
    </source>
</evidence>
<sequence length="171" mass="19514">MWSSSVEVRTPTSVFTFVELPIHCLDILMNLLWMCDIAIDTVMHASIKLVKMSMAYVCLAVSASHIVFAINVIFNVFNSFQQLFLLLFLVAGVIQQSLHGILFLIDRWIATKHPKYYGRRFIAIISVLLILLTWIVCIILEVLNFMNIYSMAFHTLNMTGLEVILIVVCLT</sequence>
<evidence type="ECO:0000256" key="1">
    <source>
        <dbReference type="SAM" id="Phobius"/>
    </source>
</evidence>
<feature type="transmembrane region" description="Helical" evidence="1">
    <location>
        <begin position="121"/>
        <end position="142"/>
    </location>
</feature>
<dbReference type="AlphaFoldDB" id="A0A7E4VSY9"/>
<keyword evidence="1" id="KW-0472">Membrane</keyword>
<keyword evidence="2" id="KW-1185">Reference proteome</keyword>
<accession>A0A7E4VSY9</accession>
<keyword evidence="1" id="KW-1133">Transmembrane helix</keyword>
<dbReference type="WBParaSite" id="Pan_g2926.t1">
    <property type="protein sequence ID" value="Pan_g2926.t1"/>
    <property type="gene ID" value="Pan_g2926"/>
</dbReference>
<reference evidence="2" key="1">
    <citation type="journal article" date="2013" name="Genetics">
        <title>The draft genome and transcriptome of Panagrellus redivivus are shaped by the harsh demands of a free-living lifestyle.</title>
        <authorList>
            <person name="Srinivasan J."/>
            <person name="Dillman A.R."/>
            <person name="Macchietto M.G."/>
            <person name="Heikkinen L."/>
            <person name="Lakso M."/>
            <person name="Fracchia K.M."/>
            <person name="Antoshechkin I."/>
            <person name="Mortazavi A."/>
            <person name="Wong G."/>
            <person name="Sternberg P.W."/>
        </authorList>
    </citation>
    <scope>NUCLEOTIDE SEQUENCE [LARGE SCALE GENOMIC DNA]</scope>
    <source>
        <strain evidence="2">MT8872</strain>
    </source>
</reference>
<name>A0A7E4VSY9_PANRE</name>
<feature type="transmembrane region" description="Helical" evidence="1">
    <location>
        <begin position="20"/>
        <end position="42"/>
    </location>
</feature>
<reference evidence="3" key="2">
    <citation type="submission" date="2020-10" db="UniProtKB">
        <authorList>
            <consortium name="WormBaseParasite"/>
        </authorList>
    </citation>
    <scope>IDENTIFICATION</scope>
</reference>
<proteinExistence type="predicted"/>
<organism evidence="2 3">
    <name type="scientific">Panagrellus redivivus</name>
    <name type="common">Microworm</name>
    <dbReference type="NCBI Taxonomy" id="6233"/>
    <lineage>
        <taxon>Eukaryota</taxon>
        <taxon>Metazoa</taxon>
        <taxon>Ecdysozoa</taxon>
        <taxon>Nematoda</taxon>
        <taxon>Chromadorea</taxon>
        <taxon>Rhabditida</taxon>
        <taxon>Tylenchina</taxon>
        <taxon>Panagrolaimomorpha</taxon>
        <taxon>Panagrolaimoidea</taxon>
        <taxon>Panagrolaimidae</taxon>
        <taxon>Panagrellus</taxon>
    </lineage>
</organism>
<protein>
    <submittedName>
        <fullName evidence="3">G_PROTEIN_RECEP_F1_2 domain-containing protein</fullName>
    </submittedName>
</protein>
<evidence type="ECO:0000313" key="2">
    <source>
        <dbReference type="Proteomes" id="UP000492821"/>
    </source>
</evidence>
<feature type="transmembrane region" description="Helical" evidence="1">
    <location>
        <begin position="54"/>
        <end position="77"/>
    </location>
</feature>
<keyword evidence="1" id="KW-0812">Transmembrane</keyword>
<dbReference type="Proteomes" id="UP000492821">
    <property type="component" value="Unassembled WGS sequence"/>
</dbReference>